<keyword evidence="11 13" id="KW-0676">Redox-active center</keyword>
<dbReference type="SUPFAM" id="SSF55424">
    <property type="entry name" value="FAD/NAD-linked reductases, dimerisation (C-terminal) domain"/>
    <property type="match status" value="1"/>
</dbReference>
<evidence type="ECO:0000256" key="12">
    <source>
        <dbReference type="ARBA" id="ARBA00049187"/>
    </source>
</evidence>
<dbReference type="PANTHER" id="PTHR22912">
    <property type="entry name" value="DISULFIDE OXIDOREDUCTASE"/>
    <property type="match status" value="1"/>
</dbReference>
<dbReference type="PANTHER" id="PTHR22912:SF217">
    <property type="entry name" value="DIHYDROLIPOYL DEHYDROGENASE"/>
    <property type="match status" value="1"/>
</dbReference>
<keyword evidence="17" id="KW-1185">Reference proteome</keyword>
<evidence type="ECO:0000256" key="2">
    <source>
        <dbReference type="ARBA" id="ARBA00007532"/>
    </source>
</evidence>
<evidence type="ECO:0000256" key="8">
    <source>
        <dbReference type="ARBA" id="ARBA00023002"/>
    </source>
</evidence>
<keyword evidence="8 13" id="KW-0560">Oxidoreductase</keyword>
<dbReference type="InterPro" id="IPR036188">
    <property type="entry name" value="FAD/NAD-bd_sf"/>
</dbReference>
<dbReference type="InterPro" id="IPR012999">
    <property type="entry name" value="Pyr_OxRdtase_I_AS"/>
</dbReference>
<feature type="domain" description="FAD/NAD(P)-binding" evidence="15">
    <location>
        <begin position="5"/>
        <end position="333"/>
    </location>
</feature>
<evidence type="ECO:0000256" key="10">
    <source>
        <dbReference type="ARBA" id="ARBA00023157"/>
    </source>
</evidence>
<protein>
    <recommendedName>
        <fullName evidence="4 13">Dihydrolipoyl dehydrogenase</fullName>
        <ecNumber evidence="3 13">1.8.1.4</ecNumber>
    </recommendedName>
</protein>
<reference evidence="17" key="1">
    <citation type="journal article" date="2019" name="Int. J. Syst. Evol. Microbiol.">
        <title>The Global Catalogue of Microorganisms (GCM) 10K type strain sequencing project: providing services to taxonomists for standard genome sequencing and annotation.</title>
        <authorList>
            <consortium name="The Broad Institute Genomics Platform"/>
            <consortium name="The Broad Institute Genome Sequencing Center for Infectious Disease"/>
            <person name="Wu L."/>
            <person name="Ma J."/>
        </authorList>
    </citation>
    <scope>NUCLEOTIDE SEQUENCE [LARGE SCALE GENOMIC DNA]</scope>
    <source>
        <strain evidence="17">CCUG 50873</strain>
    </source>
</reference>
<dbReference type="EMBL" id="JBHTIL010000001">
    <property type="protein sequence ID" value="MFD0926101.1"/>
    <property type="molecule type" value="Genomic_DNA"/>
</dbReference>
<evidence type="ECO:0000256" key="9">
    <source>
        <dbReference type="ARBA" id="ARBA00023027"/>
    </source>
</evidence>
<evidence type="ECO:0000256" key="3">
    <source>
        <dbReference type="ARBA" id="ARBA00012608"/>
    </source>
</evidence>
<dbReference type="InterPro" id="IPR004099">
    <property type="entry name" value="Pyr_nucl-diS_OxRdtase_dimer"/>
</dbReference>
<dbReference type="InterPro" id="IPR006258">
    <property type="entry name" value="Lipoamide_DH"/>
</dbReference>
<dbReference type="InterPro" id="IPR023753">
    <property type="entry name" value="FAD/NAD-binding_dom"/>
</dbReference>
<comment type="caution">
    <text evidence="16">The sequence shown here is derived from an EMBL/GenBank/DDBJ whole genome shotgun (WGS) entry which is preliminary data.</text>
</comment>
<dbReference type="Gene3D" id="3.30.390.30">
    <property type="match status" value="1"/>
</dbReference>
<dbReference type="PROSITE" id="PS00076">
    <property type="entry name" value="PYRIDINE_REDOX_1"/>
    <property type="match status" value="1"/>
</dbReference>
<dbReference type="InterPro" id="IPR001100">
    <property type="entry name" value="Pyr_nuc-diS_OxRdtase"/>
</dbReference>
<dbReference type="PIRSF" id="PIRSF000350">
    <property type="entry name" value="Mercury_reductase_MerA"/>
    <property type="match status" value="1"/>
</dbReference>
<dbReference type="NCBIfam" id="TIGR01350">
    <property type="entry name" value="lipoamide_DH"/>
    <property type="match status" value="1"/>
</dbReference>
<evidence type="ECO:0000259" key="14">
    <source>
        <dbReference type="Pfam" id="PF02852"/>
    </source>
</evidence>
<dbReference type="SUPFAM" id="SSF51905">
    <property type="entry name" value="FAD/NAD(P)-binding domain"/>
    <property type="match status" value="1"/>
</dbReference>
<dbReference type="PRINTS" id="PR00368">
    <property type="entry name" value="FADPNR"/>
</dbReference>
<evidence type="ECO:0000313" key="16">
    <source>
        <dbReference type="EMBL" id="MFD0926101.1"/>
    </source>
</evidence>
<sequence length="473" mass="50883">MAEHFDTVVLGAGPGGYVAAIRCAQLGQKVAVIEEKYWGGVCLNVGCIPSKALLRNAELAHIFHTQAKTFGMSGDVTFDFGAAFDRSRKVSDGIVKGVHFLMKKNKITEIDGYGVFTDAKTITVRPSSEADSAPDTDDREVTFDNVIIDTGSYVKLLPGVELSDNVVTYESQILTRELPESIVIVGAGAIGMEFGYVLANYGVDVTIIEFLDRVLPNEDADSSKELAKQYKKLGVKILTSTKVNKVDDQGSQVVVSYTDAKGNDDSVTVDKVMMSVGFAPRVEGYGLDKTGVELTDRGAIAIDEFMRTNVDGIYAIGDVTAKLMLAHVAEAQGVVAAETIAGVETMPLGDYRMMPRATFCQPQVASFGLTEAQAKEEGHDVKVTSFPFTANGKAQGLGEPGGFVKLITDTENDELLGAHLVGDNVSEMLPQLTLAQKWDLTAKELARNVHTHPTMSEAMQETFHGAIGHMINL</sequence>
<evidence type="ECO:0000256" key="7">
    <source>
        <dbReference type="ARBA" id="ARBA00022827"/>
    </source>
</evidence>
<dbReference type="InterPro" id="IPR050151">
    <property type="entry name" value="Class-I_Pyr_Nuc-Dis_Oxidored"/>
</dbReference>
<dbReference type="Pfam" id="PF02852">
    <property type="entry name" value="Pyr_redox_dim"/>
    <property type="match status" value="1"/>
</dbReference>
<evidence type="ECO:0000256" key="11">
    <source>
        <dbReference type="ARBA" id="ARBA00023284"/>
    </source>
</evidence>
<dbReference type="GO" id="GO:0004148">
    <property type="term" value="F:dihydrolipoyl dehydrogenase (NADH) activity"/>
    <property type="evidence" value="ECO:0007669"/>
    <property type="project" value="UniProtKB-EC"/>
</dbReference>
<keyword evidence="10" id="KW-1015">Disulfide bond</keyword>
<accession>A0ABW3G6T8</accession>
<comment type="similarity">
    <text evidence="2 13">Belongs to the class-I pyridine nucleotide-disulfide oxidoreductase family.</text>
</comment>
<keyword evidence="7 13" id="KW-0274">FAD</keyword>
<evidence type="ECO:0000259" key="15">
    <source>
        <dbReference type="Pfam" id="PF07992"/>
    </source>
</evidence>
<gene>
    <name evidence="16" type="primary">lpdA</name>
    <name evidence="16" type="ORF">ACFQ04_10165</name>
</gene>
<organism evidence="16 17">
    <name type="scientific">Williamsia deligens</name>
    <dbReference type="NCBI Taxonomy" id="321325"/>
    <lineage>
        <taxon>Bacteria</taxon>
        <taxon>Bacillati</taxon>
        <taxon>Actinomycetota</taxon>
        <taxon>Actinomycetes</taxon>
        <taxon>Mycobacteriales</taxon>
        <taxon>Nocardiaceae</taxon>
        <taxon>Williamsia</taxon>
    </lineage>
</organism>
<keyword evidence="6 13" id="KW-0285">Flavoprotein</keyword>
<comment type="miscellaneous">
    <text evidence="13">The active site is a redox-active disulfide bond.</text>
</comment>
<evidence type="ECO:0000256" key="13">
    <source>
        <dbReference type="RuleBase" id="RU003692"/>
    </source>
</evidence>
<comment type="catalytic activity">
    <reaction evidence="12 13">
        <text>N(6)-[(R)-dihydrolipoyl]-L-lysyl-[protein] + NAD(+) = N(6)-[(R)-lipoyl]-L-lysyl-[protein] + NADH + H(+)</text>
        <dbReference type="Rhea" id="RHEA:15045"/>
        <dbReference type="Rhea" id="RHEA-COMP:10474"/>
        <dbReference type="Rhea" id="RHEA-COMP:10475"/>
        <dbReference type="ChEBI" id="CHEBI:15378"/>
        <dbReference type="ChEBI" id="CHEBI:57540"/>
        <dbReference type="ChEBI" id="CHEBI:57945"/>
        <dbReference type="ChEBI" id="CHEBI:83099"/>
        <dbReference type="ChEBI" id="CHEBI:83100"/>
        <dbReference type="EC" id="1.8.1.4"/>
    </reaction>
</comment>
<dbReference type="PRINTS" id="PR00411">
    <property type="entry name" value="PNDRDTASEI"/>
</dbReference>
<feature type="domain" description="Pyridine nucleotide-disulphide oxidoreductase dimerisation" evidence="14">
    <location>
        <begin position="354"/>
        <end position="461"/>
    </location>
</feature>
<evidence type="ECO:0000256" key="4">
    <source>
        <dbReference type="ARBA" id="ARBA00016961"/>
    </source>
</evidence>
<comment type="subcellular location">
    <subcellularLocation>
        <location evidence="1">Cytoplasm</location>
    </subcellularLocation>
</comment>
<evidence type="ECO:0000313" key="17">
    <source>
        <dbReference type="Proteomes" id="UP001597068"/>
    </source>
</evidence>
<keyword evidence="5" id="KW-0963">Cytoplasm</keyword>
<dbReference type="RefSeq" id="WP_253646000.1">
    <property type="nucleotide sequence ID" value="NZ_BAAAMO010000002.1"/>
</dbReference>
<dbReference type="Gene3D" id="3.50.50.60">
    <property type="entry name" value="FAD/NAD(P)-binding domain"/>
    <property type="match status" value="2"/>
</dbReference>
<keyword evidence="9 13" id="KW-0520">NAD</keyword>
<dbReference type="Proteomes" id="UP001597068">
    <property type="component" value="Unassembled WGS sequence"/>
</dbReference>
<evidence type="ECO:0000256" key="5">
    <source>
        <dbReference type="ARBA" id="ARBA00022490"/>
    </source>
</evidence>
<comment type="cofactor">
    <cofactor evidence="13">
        <name>FAD</name>
        <dbReference type="ChEBI" id="CHEBI:57692"/>
    </cofactor>
    <text evidence="13">Binds 1 FAD per subunit.</text>
</comment>
<evidence type="ECO:0000256" key="1">
    <source>
        <dbReference type="ARBA" id="ARBA00004496"/>
    </source>
</evidence>
<name>A0ABW3G6T8_9NOCA</name>
<proteinExistence type="inferred from homology"/>
<evidence type="ECO:0000256" key="6">
    <source>
        <dbReference type="ARBA" id="ARBA00022630"/>
    </source>
</evidence>
<dbReference type="Pfam" id="PF07992">
    <property type="entry name" value="Pyr_redox_2"/>
    <property type="match status" value="1"/>
</dbReference>
<dbReference type="InterPro" id="IPR016156">
    <property type="entry name" value="FAD/NAD-linked_Rdtase_dimer_sf"/>
</dbReference>
<dbReference type="EC" id="1.8.1.4" evidence="3 13"/>